<dbReference type="Pfam" id="PF03781">
    <property type="entry name" value="FGE-sulfatase"/>
    <property type="match status" value="1"/>
</dbReference>
<dbReference type="InterPro" id="IPR016187">
    <property type="entry name" value="CTDL_fold"/>
</dbReference>
<dbReference type="InterPro" id="IPR005532">
    <property type="entry name" value="SUMF_dom"/>
</dbReference>
<feature type="domain" description="DinB-like" evidence="5">
    <location>
        <begin position="2"/>
        <end position="123"/>
    </location>
</feature>
<accession>A0A2T1DP54</accession>
<gene>
    <name evidence="6" type="ORF">C7B65_01955</name>
</gene>
<dbReference type="InterPro" id="IPR042095">
    <property type="entry name" value="SUMF_sf"/>
</dbReference>
<evidence type="ECO:0000313" key="7">
    <source>
        <dbReference type="Proteomes" id="UP000238634"/>
    </source>
</evidence>
<evidence type="ECO:0000259" key="4">
    <source>
        <dbReference type="Pfam" id="PF03781"/>
    </source>
</evidence>
<keyword evidence="7" id="KW-1185">Reference proteome</keyword>
<dbReference type="SUPFAM" id="SSF56436">
    <property type="entry name" value="C-type lectin-like"/>
    <property type="match status" value="1"/>
</dbReference>
<dbReference type="InterPro" id="IPR034660">
    <property type="entry name" value="DinB/YfiT-like"/>
</dbReference>
<dbReference type="STRING" id="1920490.GCA_001895925_00938"/>
<comment type="pathway">
    <text evidence="3">Amino-acid biosynthesis; ergothioneine biosynthesis.</text>
</comment>
<sequence>MHACRTATLALFDGMDHETFCRQPHSDFSPVGWHLGHIAYTEALWLLQHSAGDRPLFPEYHRLFAQDGMPKGDRVKLPPLSEVCDYLKAVRAKVFDYLQIAPLDQQERLWRWILQHESQHCETVALILELQKKRPELSRSQSNLKPQTSSMVCIPAGYFEQGNESLDALDNERPVHQVYLETYCIDRTPVTHQAYRSFIQSNGYQDVRWWSSEGWQWLQKNPVTHPLYWREDPTYANHPVCGVSYYEAEAYARFVGKRLPTESEWEKAASWNSQAGTRSLYAWGDQFPDATRCNYGHEWSTTTPVDRYPANLAGCYDLLGNVWEWTATWFDRYAEFESYPYPGYSQVYFDGEHRVLKGGSWATRPWAMRCAFRNWYYPHMRQMLSGFRCVSDANPECLSATVIKDSVL</sequence>
<evidence type="ECO:0000256" key="1">
    <source>
        <dbReference type="ARBA" id="ARBA00023002"/>
    </source>
</evidence>
<evidence type="ECO:0000256" key="3">
    <source>
        <dbReference type="ARBA" id="ARBA00037882"/>
    </source>
</evidence>
<feature type="domain" description="Sulfatase-modifying factor enzyme-like" evidence="4">
    <location>
        <begin position="148"/>
        <end position="390"/>
    </location>
</feature>
<dbReference type="Gene3D" id="3.90.1580.10">
    <property type="entry name" value="paralog of FGE (formylglycine-generating enzyme)"/>
    <property type="match status" value="1"/>
</dbReference>
<dbReference type="Pfam" id="PF12867">
    <property type="entry name" value="DinB_2"/>
    <property type="match status" value="1"/>
</dbReference>
<keyword evidence="2" id="KW-0408">Iron</keyword>
<proteinExistence type="predicted"/>
<reference evidence="6 7" key="2">
    <citation type="submission" date="2018-03" db="EMBL/GenBank/DDBJ databases">
        <title>The ancient ancestry and fast evolution of plastids.</title>
        <authorList>
            <person name="Moore K.R."/>
            <person name="Magnabosco C."/>
            <person name="Momper L."/>
            <person name="Gold D.A."/>
            <person name="Bosak T."/>
            <person name="Fournier G.P."/>
        </authorList>
    </citation>
    <scope>NUCLEOTIDE SEQUENCE [LARGE SCALE GENOMIC DNA]</scope>
    <source>
        <strain evidence="6 7">ULC007</strain>
    </source>
</reference>
<dbReference type="Proteomes" id="UP000238634">
    <property type="component" value="Unassembled WGS sequence"/>
</dbReference>
<comment type="caution">
    <text evidence="6">The sequence shown here is derived from an EMBL/GenBank/DDBJ whole genome shotgun (WGS) entry which is preliminary data.</text>
</comment>
<evidence type="ECO:0000259" key="5">
    <source>
        <dbReference type="Pfam" id="PF12867"/>
    </source>
</evidence>
<dbReference type="Gene3D" id="1.20.120.450">
    <property type="entry name" value="dinb family like domain"/>
    <property type="match status" value="1"/>
</dbReference>
<dbReference type="InterPro" id="IPR051043">
    <property type="entry name" value="Sulfatase_Mod_Factor_Kinase"/>
</dbReference>
<dbReference type="PANTHER" id="PTHR23150:SF36">
    <property type="entry name" value="HERCYNINE OXYGENASE"/>
    <property type="match status" value="1"/>
</dbReference>
<dbReference type="SUPFAM" id="SSF109854">
    <property type="entry name" value="DinB/YfiT-like putative metalloenzymes"/>
    <property type="match status" value="1"/>
</dbReference>
<evidence type="ECO:0000313" key="6">
    <source>
        <dbReference type="EMBL" id="PSB22280.1"/>
    </source>
</evidence>
<organism evidence="6 7">
    <name type="scientific">Phormidesmis priestleyi ULC007</name>
    <dbReference type="NCBI Taxonomy" id="1920490"/>
    <lineage>
        <taxon>Bacteria</taxon>
        <taxon>Bacillati</taxon>
        <taxon>Cyanobacteriota</taxon>
        <taxon>Cyanophyceae</taxon>
        <taxon>Leptolyngbyales</taxon>
        <taxon>Leptolyngbyaceae</taxon>
        <taxon>Phormidesmis</taxon>
    </lineage>
</organism>
<dbReference type="EMBL" id="PVWG01000001">
    <property type="protein sequence ID" value="PSB22280.1"/>
    <property type="molecule type" value="Genomic_DNA"/>
</dbReference>
<name>A0A2T1DP54_9CYAN</name>
<dbReference type="OrthoDB" id="9768004at2"/>
<dbReference type="InterPro" id="IPR024775">
    <property type="entry name" value="DinB-like"/>
</dbReference>
<reference evidence="6 7" key="1">
    <citation type="submission" date="2018-02" db="EMBL/GenBank/DDBJ databases">
        <authorList>
            <person name="Cohen D.B."/>
            <person name="Kent A.D."/>
        </authorList>
    </citation>
    <scope>NUCLEOTIDE SEQUENCE [LARGE SCALE GENOMIC DNA]</scope>
    <source>
        <strain evidence="6 7">ULC007</strain>
    </source>
</reference>
<keyword evidence="1" id="KW-0560">Oxidoreductase</keyword>
<dbReference type="PANTHER" id="PTHR23150">
    <property type="entry name" value="SULFATASE MODIFYING FACTOR 1, 2"/>
    <property type="match status" value="1"/>
</dbReference>
<dbReference type="AlphaFoldDB" id="A0A2T1DP54"/>
<evidence type="ECO:0000256" key="2">
    <source>
        <dbReference type="ARBA" id="ARBA00023004"/>
    </source>
</evidence>
<protein>
    <submittedName>
        <fullName evidence="6">Ergothioneine biosynthesis protein EgtB</fullName>
    </submittedName>
</protein>